<sequence length="31" mass="3495">MARRLRGGPPKFMMFMPTDTVLADLTTGRVQ</sequence>
<evidence type="ECO:0000313" key="1">
    <source>
        <dbReference type="EMBL" id="KMO73463.1"/>
    </source>
</evidence>
<name>A0A0J6VVD3_9MYCO</name>
<dbReference type="Proteomes" id="UP000036513">
    <property type="component" value="Unassembled WGS sequence"/>
</dbReference>
<accession>A0A0J6VVD3</accession>
<dbReference type="AlphaFoldDB" id="A0A0J6VVD3"/>
<gene>
    <name evidence="1" type="ORF">MCHLDSM_03809</name>
</gene>
<keyword evidence="2" id="KW-1185">Reference proteome</keyword>
<evidence type="ECO:0000313" key="2">
    <source>
        <dbReference type="Proteomes" id="UP000036513"/>
    </source>
</evidence>
<proteinExistence type="predicted"/>
<dbReference type="EMBL" id="JYNL01000039">
    <property type="protein sequence ID" value="KMO73463.1"/>
    <property type="molecule type" value="Genomic_DNA"/>
</dbReference>
<reference evidence="1 2" key="1">
    <citation type="journal article" date="2015" name="Genome Biol. Evol.">
        <title>Characterization of Three Mycobacterium spp. with Potential Use in Bioremediation by Genome Sequencing and Comparative Genomics.</title>
        <authorList>
            <person name="Das S."/>
            <person name="Pettersson B.M."/>
            <person name="Behra P.R."/>
            <person name="Ramesh M."/>
            <person name="Dasgupta S."/>
            <person name="Bhattacharya A."/>
            <person name="Kirsebom L.A."/>
        </authorList>
    </citation>
    <scope>NUCLEOTIDE SEQUENCE [LARGE SCALE GENOMIC DNA]</scope>
    <source>
        <strain evidence="1 2">DSM 43826</strain>
    </source>
</reference>
<protein>
    <submittedName>
        <fullName evidence="1">Uncharacterized protein</fullName>
    </submittedName>
</protein>
<organism evidence="1 2">
    <name type="scientific">Mycolicibacterium chlorophenolicum</name>
    <dbReference type="NCBI Taxonomy" id="37916"/>
    <lineage>
        <taxon>Bacteria</taxon>
        <taxon>Bacillati</taxon>
        <taxon>Actinomycetota</taxon>
        <taxon>Actinomycetes</taxon>
        <taxon>Mycobacteriales</taxon>
        <taxon>Mycobacteriaceae</taxon>
        <taxon>Mycolicibacterium</taxon>
    </lineage>
</organism>
<comment type="caution">
    <text evidence="1">The sequence shown here is derived from an EMBL/GenBank/DDBJ whole genome shotgun (WGS) entry which is preliminary data.</text>
</comment>